<gene>
    <name evidence="1" type="ORF">M153_220003356</name>
</gene>
<protein>
    <submittedName>
        <fullName evidence="1">Uncharacterized protein</fullName>
    </submittedName>
</protein>
<evidence type="ECO:0000313" key="2">
    <source>
        <dbReference type="Proteomes" id="UP000051530"/>
    </source>
</evidence>
<accession>A0A0R0M6D4</accession>
<name>A0A0R0M6D4_9MICR</name>
<dbReference type="AlphaFoldDB" id="A0A0R0M6D4"/>
<dbReference type="EMBL" id="LGUB01000004">
    <property type="protein sequence ID" value="KRH95150.1"/>
    <property type="molecule type" value="Genomic_DNA"/>
</dbReference>
<organism evidence="1 2">
    <name type="scientific">Pseudoloma neurophilia</name>
    <dbReference type="NCBI Taxonomy" id="146866"/>
    <lineage>
        <taxon>Eukaryota</taxon>
        <taxon>Fungi</taxon>
        <taxon>Fungi incertae sedis</taxon>
        <taxon>Microsporidia</taxon>
        <taxon>Pseudoloma</taxon>
    </lineage>
</organism>
<dbReference type="VEuPathDB" id="MicrosporidiaDB:M153_220003356"/>
<evidence type="ECO:0000313" key="1">
    <source>
        <dbReference type="EMBL" id="KRH95150.1"/>
    </source>
</evidence>
<comment type="caution">
    <text evidence="1">The sequence shown here is derived from an EMBL/GenBank/DDBJ whole genome shotgun (WGS) entry which is preliminary data.</text>
</comment>
<keyword evidence="2" id="KW-1185">Reference proteome</keyword>
<proteinExistence type="predicted"/>
<sequence length="121" mass="14023">MKTDEILQEFEQMTRKGPFRSFVHKIHTVNDQGPLHFHTLHCPNGIFILLADGSCELIQNEKDSIVYANKKLLKEKPVTISKKTPFMKIDGQPISLPFKFKLLEFNTSEYKILGLEILHKK</sequence>
<reference evidence="1 2" key="1">
    <citation type="submission" date="2015-07" db="EMBL/GenBank/DDBJ databases">
        <title>The genome of Pseudoloma neurophilia, a relevant intracellular parasite of the zebrafish.</title>
        <authorList>
            <person name="Ndikumana S."/>
            <person name="Pelin A."/>
            <person name="Sanders J."/>
            <person name="Corradi N."/>
        </authorList>
    </citation>
    <scope>NUCLEOTIDE SEQUENCE [LARGE SCALE GENOMIC DNA]</scope>
    <source>
        <strain evidence="1 2">MK1</strain>
    </source>
</reference>
<dbReference type="Proteomes" id="UP000051530">
    <property type="component" value="Unassembled WGS sequence"/>
</dbReference>